<evidence type="ECO:0000256" key="3">
    <source>
        <dbReference type="ARBA" id="ARBA00023125"/>
    </source>
</evidence>
<protein>
    <recommendedName>
        <fullName evidence="7">MADS-box domain-containing protein</fullName>
    </recommendedName>
</protein>
<feature type="compositionally biased region" description="Low complexity" evidence="6">
    <location>
        <begin position="122"/>
        <end position="133"/>
    </location>
</feature>
<dbReference type="InterPro" id="IPR050142">
    <property type="entry name" value="MADS-box/MEF2_TF"/>
</dbReference>
<organism evidence="8 9">
    <name type="scientific">Basidiobolus ranarum</name>
    <dbReference type="NCBI Taxonomy" id="34480"/>
    <lineage>
        <taxon>Eukaryota</taxon>
        <taxon>Fungi</taxon>
        <taxon>Fungi incertae sedis</taxon>
        <taxon>Zoopagomycota</taxon>
        <taxon>Entomophthoromycotina</taxon>
        <taxon>Basidiobolomycetes</taxon>
        <taxon>Basidiobolales</taxon>
        <taxon>Basidiobolaceae</taxon>
        <taxon>Basidiobolus</taxon>
    </lineage>
</organism>
<evidence type="ECO:0000313" key="9">
    <source>
        <dbReference type="Proteomes" id="UP001479436"/>
    </source>
</evidence>
<dbReference type="PROSITE" id="PS50066">
    <property type="entry name" value="MADS_BOX_2"/>
    <property type="match status" value="1"/>
</dbReference>
<evidence type="ECO:0000256" key="2">
    <source>
        <dbReference type="ARBA" id="ARBA00023015"/>
    </source>
</evidence>
<evidence type="ECO:0000256" key="1">
    <source>
        <dbReference type="ARBA" id="ARBA00004123"/>
    </source>
</evidence>
<dbReference type="Pfam" id="PF00319">
    <property type="entry name" value="SRF-TF"/>
    <property type="match status" value="1"/>
</dbReference>
<evidence type="ECO:0000256" key="6">
    <source>
        <dbReference type="SAM" id="MobiDB-lite"/>
    </source>
</evidence>
<feature type="region of interest" description="Disordered" evidence="6">
    <location>
        <begin position="121"/>
        <end position="146"/>
    </location>
</feature>
<keyword evidence="3" id="KW-0238">DNA-binding</keyword>
<evidence type="ECO:0000256" key="4">
    <source>
        <dbReference type="ARBA" id="ARBA00023163"/>
    </source>
</evidence>
<feature type="domain" description="MADS-box" evidence="7">
    <location>
        <begin position="1"/>
        <end position="61"/>
    </location>
</feature>
<keyword evidence="4" id="KW-0804">Transcription</keyword>
<dbReference type="PRINTS" id="PR00404">
    <property type="entry name" value="MADSDOMAIN"/>
</dbReference>
<feature type="compositionally biased region" description="Polar residues" evidence="6">
    <location>
        <begin position="134"/>
        <end position="146"/>
    </location>
</feature>
<accession>A0ABR2VRH6</accession>
<dbReference type="EMBL" id="JASJQH010008071">
    <property type="protein sequence ID" value="KAK9695488.1"/>
    <property type="molecule type" value="Genomic_DNA"/>
</dbReference>
<name>A0ABR2VRH6_9FUNG</name>
<evidence type="ECO:0000259" key="7">
    <source>
        <dbReference type="PROSITE" id="PS50066"/>
    </source>
</evidence>
<evidence type="ECO:0000313" key="8">
    <source>
        <dbReference type="EMBL" id="KAK9695488.1"/>
    </source>
</evidence>
<dbReference type="PANTHER" id="PTHR48019">
    <property type="entry name" value="SERUM RESPONSE FACTOR HOMOLOG"/>
    <property type="match status" value="1"/>
</dbReference>
<dbReference type="SMART" id="SM00432">
    <property type="entry name" value="MADS"/>
    <property type="match status" value="1"/>
</dbReference>
<dbReference type="InterPro" id="IPR033897">
    <property type="entry name" value="SRF-like_MADS-box"/>
</dbReference>
<comment type="caution">
    <text evidence="8">The sequence shown here is derived from an EMBL/GenBank/DDBJ whole genome shotgun (WGS) entry which is preliminary data.</text>
</comment>
<evidence type="ECO:0000256" key="5">
    <source>
        <dbReference type="ARBA" id="ARBA00023242"/>
    </source>
</evidence>
<sequence>MGRKKIKIQTIENDRQKNVTFARRRGGLIKKAHELAVLCESKVALLMFDAKDACHVYSSEEDHEDLIRKYYHKEFRTITGRRQKSAKGSYGTDAVVNQYHITSNGDGSENLHVKQVRNAHNSSSTSTLVQQSSPTESSEITYFSSEPTSPIETSAYSYPHQFSHMPTNCQGDIFFDMPKRQSLDFFQPANIMDFPVSEISSPVDIDFNLPLVSSRSALDHVINNDRLYSGPDPSELSSILSFGMGPGYTF</sequence>
<dbReference type="PROSITE" id="PS00350">
    <property type="entry name" value="MADS_BOX_1"/>
    <property type="match status" value="1"/>
</dbReference>
<dbReference type="CDD" id="cd00266">
    <property type="entry name" value="MADS_SRF_like"/>
    <property type="match status" value="1"/>
</dbReference>
<dbReference type="Proteomes" id="UP001479436">
    <property type="component" value="Unassembled WGS sequence"/>
</dbReference>
<dbReference type="Gene3D" id="3.40.1810.10">
    <property type="entry name" value="Transcription factor, MADS-box"/>
    <property type="match status" value="1"/>
</dbReference>
<proteinExistence type="predicted"/>
<keyword evidence="9" id="KW-1185">Reference proteome</keyword>
<keyword evidence="5" id="KW-0539">Nucleus</keyword>
<dbReference type="SUPFAM" id="SSF55455">
    <property type="entry name" value="SRF-like"/>
    <property type="match status" value="1"/>
</dbReference>
<gene>
    <name evidence="8" type="ORF">K7432_012938</name>
</gene>
<comment type="subcellular location">
    <subcellularLocation>
        <location evidence="1">Nucleus</location>
    </subcellularLocation>
</comment>
<dbReference type="InterPro" id="IPR002100">
    <property type="entry name" value="TF_MADSbox"/>
</dbReference>
<keyword evidence="2" id="KW-0805">Transcription regulation</keyword>
<dbReference type="InterPro" id="IPR036879">
    <property type="entry name" value="TF_MADSbox_sf"/>
</dbReference>
<reference evidence="8 9" key="1">
    <citation type="submission" date="2023-04" db="EMBL/GenBank/DDBJ databases">
        <title>Genome of Basidiobolus ranarum AG-B5.</title>
        <authorList>
            <person name="Stajich J.E."/>
            <person name="Carter-House D."/>
            <person name="Gryganskyi A."/>
        </authorList>
    </citation>
    <scope>NUCLEOTIDE SEQUENCE [LARGE SCALE GENOMIC DNA]</scope>
    <source>
        <strain evidence="8 9">AG-B5</strain>
    </source>
</reference>